<keyword evidence="2" id="KW-1185">Reference proteome</keyword>
<dbReference type="EMBL" id="JAMZMK010007885">
    <property type="protein sequence ID" value="KAI7742817.1"/>
    <property type="molecule type" value="Genomic_DNA"/>
</dbReference>
<protein>
    <submittedName>
        <fullName evidence="1">Uncharacterized protein</fullName>
    </submittedName>
</protein>
<sequence>MPSSTVVARLAQLQQQHHASIYVIVHFMILAPMDALEIIQREDVARNNTAQANNEARIELESCLRETDELEAMSNCGNFEPLCYNRVALMGEIRMDMLA</sequence>
<comment type="caution">
    <text evidence="1">The sequence shown here is derived from an EMBL/GenBank/DDBJ whole genome shotgun (WGS) entry which is preliminary data.</text>
</comment>
<dbReference type="AlphaFoldDB" id="A0AAD5CJ61"/>
<evidence type="ECO:0000313" key="1">
    <source>
        <dbReference type="EMBL" id="KAI7742817.1"/>
    </source>
</evidence>
<dbReference type="Proteomes" id="UP001206925">
    <property type="component" value="Unassembled WGS sequence"/>
</dbReference>
<reference evidence="1" key="1">
    <citation type="submission" date="2022-06" db="EMBL/GenBank/DDBJ databases">
        <title>Uncovering the hologenomic basis of an extraordinary plant invasion.</title>
        <authorList>
            <person name="Bieker V.C."/>
            <person name="Martin M.D."/>
            <person name="Gilbert T."/>
            <person name="Hodgins K."/>
            <person name="Battlay P."/>
            <person name="Petersen B."/>
            <person name="Wilson J."/>
        </authorList>
    </citation>
    <scope>NUCLEOTIDE SEQUENCE</scope>
    <source>
        <strain evidence="1">AA19_3_7</strain>
        <tissue evidence="1">Leaf</tissue>
    </source>
</reference>
<gene>
    <name evidence="1" type="ORF">M8C21_005657</name>
</gene>
<proteinExistence type="predicted"/>
<name>A0AAD5CJ61_AMBAR</name>
<organism evidence="1 2">
    <name type="scientific">Ambrosia artemisiifolia</name>
    <name type="common">Common ragweed</name>
    <dbReference type="NCBI Taxonomy" id="4212"/>
    <lineage>
        <taxon>Eukaryota</taxon>
        <taxon>Viridiplantae</taxon>
        <taxon>Streptophyta</taxon>
        <taxon>Embryophyta</taxon>
        <taxon>Tracheophyta</taxon>
        <taxon>Spermatophyta</taxon>
        <taxon>Magnoliopsida</taxon>
        <taxon>eudicotyledons</taxon>
        <taxon>Gunneridae</taxon>
        <taxon>Pentapetalae</taxon>
        <taxon>asterids</taxon>
        <taxon>campanulids</taxon>
        <taxon>Asterales</taxon>
        <taxon>Asteraceae</taxon>
        <taxon>Asteroideae</taxon>
        <taxon>Heliantheae alliance</taxon>
        <taxon>Heliantheae</taxon>
        <taxon>Ambrosia</taxon>
    </lineage>
</organism>
<evidence type="ECO:0000313" key="2">
    <source>
        <dbReference type="Proteomes" id="UP001206925"/>
    </source>
</evidence>
<accession>A0AAD5CJ61</accession>